<dbReference type="Proteomes" id="UP000198569">
    <property type="component" value="Unassembled WGS sequence"/>
</dbReference>
<gene>
    <name evidence="1" type="ORF">SAMN05444338_11042</name>
</gene>
<accession>A0A1H3BK40</accession>
<dbReference type="STRING" id="229203.SAMN05444338_11042"/>
<dbReference type="EMBL" id="FNMV01000010">
    <property type="protein sequence ID" value="SDX42330.1"/>
    <property type="molecule type" value="Genomic_DNA"/>
</dbReference>
<dbReference type="InterPro" id="IPR036116">
    <property type="entry name" value="FN3_sf"/>
</dbReference>
<dbReference type="Gene3D" id="2.60.40.10">
    <property type="entry name" value="Immunoglobulins"/>
    <property type="match status" value="1"/>
</dbReference>
<protein>
    <recommendedName>
        <fullName evidence="3">Fibronectin type-III domain-containing protein</fullName>
    </recommendedName>
</protein>
<keyword evidence="2" id="KW-1185">Reference proteome</keyword>
<sequence length="137" mass="15516">MNENHDHQHQDLRTENEIKYGDLPEFMDFEYLRKIAASNLATLANLASAPKAPTNVGIEVKDLTNFSTLVWKAPEGKKVYGYQVLVRETSDTNWQKSIFVSDTKTTIPYSKDNFLFAVQSIDQLGHASLAVFPIPIR</sequence>
<dbReference type="InterPro" id="IPR003961">
    <property type="entry name" value="FN3_dom"/>
</dbReference>
<organism evidence="1 2">
    <name type="scientific">Flavobacterium degerlachei</name>
    <dbReference type="NCBI Taxonomy" id="229203"/>
    <lineage>
        <taxon>Bacteria</taxon>
        <taxon>Pseudomonadati</taxon>
        <taxon>Bacteroidota</taxon>
        <taxon>Flavobacteriia</taxon>
        <taxon>Flavobacteriales</taxon>
        <taxon>Flavobacteriaceae</taxon>
        <taxon>Flavobacterium</taxon>
    </lineage>
</organism>
<evidence type="ECO:0000313" key="1">
    <source>
        <dbReference type="EMBL" id="SDX42330.1"/>
    </source>
</evidence>
<evidence type="ECO:0008006" key="3">
    <source>
        <dbReference type="Google" id="ProtNLM"/>
    </source>
</evidence>
<dbReference type="AlphaFoldDB" id="A0A1H3BK40"/>
<dbReference type="SUPFAM" id="SSF49265">
    <property type="entry name" value="Fibronectin type III"/>
    <property type="match status" value="1"/>
</dbReference>
<dbReference type="InterPro" id="IPR013783">
    <property type="entry name" value="Ig-like_fold"/>
</dbReference>
<dbReference type="CDD" id="cd00063">
    <property type="entry name" value="FN3"/>
    <property type="match status" value="1"/>
</dbReference>
<proteinExistence type="predicted"/>
<evidence type="ECO:0000313" key="2">
    <source>
        <dbReference type="Proteomes" id="UP000198569"/>
    </source>
</evidence>
<reference evidence="2" key="1">
    <citation type="submission" date="2016-10" db="EMBL/GenBank/DDBJ databases">
        <authorList>
            <person name="Varghese N."/>
            <person name="Submissions S."/>
        </authorList>
    </citation>
    <scope>NUCLEOTIDE SEQUENCE [LARGE SCALE GENOMIC DNA]</scope>
    <source>
        <strain evidence="2">DSM 15718</strain>
    </source>
</reference>
<name>A0A1H3BK40_9FLAO</name>
<dbReference type="RefSeq" id="WP_317039694.1">
    <property type="nucleotide sequence ID" value="NZ_FNMV01000010.1"/>
</dbReference>